<organism evidence="1">
    <name type="scientific">viral metagenome</name>
    <dbReference type="NCBI Taxonomy" id="1070528"/>
    <lineage>
        <taxon>unclassified sequences</taxon>
        <taxon>metagenomes</taxon>
        <taxon>organismal metagenomes</taxon>
    </lineage>
</organism>
<proteinExistence type="predicted"/>
<dbReference type="AlphaFoldDB" id="A0A6C0K3C2"/>
<name>A0A6C0K3C2_9ZZZZ</name>
<protein>
    <submittedName>
        <fullName evidence="1">Uncharacterized protein</fullName>
    </submittedName>
</protein>
<sequence>MRHVFPLFFFLFPFWPSPPPPPPPIMIMTNLLPRKDSFQSILALQKKYQIPADRSIILREEHNLPPGLDVTSMRQITLDQLMTSHEDKKKDPVIPPFHVYSRFHHDYLYNRYSEIVPYNLYCTVEEDIAKLVVHLLNEPDPDPFLFIVQKQEWFFEESFQSFLTTEEKKKIDTTLMIDLDAHPVLQILPRTNHKLVFWDHKGRPVV</sequence>
<accession>A0A6C0K3C2</accession>
<dbReference type="EMBL" id="MN740787">
    <property type="protein sequence ID" value="QHU11641.1"/>
    <property type="molecule type" value="Genomic_DNA"/>
</dbReference>
<reference evidence="1" key="1">
    <citation type="journal article" date="2020" name="Nature">
        <title>Giant virus diversity and host interactions through global metagenomics.</title>
        <authorList>
            <person name="Schulz F."/>
            <person name="Roux S."/>
            <person name="Paez-Espino D."/>
            <person name="Jungbluth S."/>
            <person name="Walsh D.A."/>
            <person name="Denef V.J."/>
            <person name="McMahon K.D."/>
            <person name="Konstantinidis K.T."/>
            <person name="Eloe-Fadrosh E.A."/>
            <person name="Kyrpides N.C."/>
            <person name="Woyke T."/>
        </authorList>
    </citation>
    <scope>NUCLEOTIDE SEQUENCE</scope>
    <source>
        <strain evidence="1">GVMAG-S-1101169-75</strain>
    </source>
</reference>
<evidence type="ECO:0000313" key="1">
    <source>
        <dbReference type="EMBL" id="QHU11641.1"/>
    </source>
</evidence>